<dbReference type="PROSITE" id="PS50192">
    <property type="entry name" value="T_SNARE"/>
    <property type="match status" value="1"/>
</dbReference>
<dbReference type="CDD" id="cd15844">
    <property type="entry name" value="SNARE_syntaxin5"/>
    <property type="match status" value="1"/>
</dbReference>
<evidence type="ECO:0000256" key="2">
    <source>
        <dbReference type="ARBA" id="ARBA00009063"/>
    </source>
</evidence>
<feature type="domain" description="T-SNARE coiled-coil homology" evidence="14">
    <location>
        <begin position="256"/>
        <end position="318"/>
    </location>
</feature>
<dbReference type="PROSITE" id="PS00914">
    <property type="entry name" value="SYNTAXIN"/>
    <property type="match status" value="1"/>
</dbReference>
<dbReference type="PANTHER" id="PTHR19957">
    <property type="entry name" value="SYNTAXIN"/>
    <property type="match status" value="1"/>
</dbReference>
<dbReference type="GO" id="GO:0031201">
    <property type="term" value="C:SNARE complex"/>
    <property type="evidence" value="ECO:0007669"/>
    <property type="project" value="TreeGrafter"/>
</dbReference>
<dbReference type="GO" id="GO:0000139">
    <property type="term" value="C:Golgi membrane"/>
    <property type="evidence" value="ECO:0007669"/>
    <property type="project" value="UniProtKB-SubCell"/>
</dbReference>
<dbReference type="FunFam" id="1.20.5.110:FF:000187">
    <property type="entry name" value="SNARE domain containing protein"/>
    <property type="match status" value="1"/>
</dbReference>
<dbReference type="InterPro" id="IPR000727">
    <property type="entry name" value="T_SNARE_dom"/>
</dbReference>
<keyword evidence="8 13" id="KW-0472">Membrane</keyword>
<dbReference type="GO" id="GO:0000149">
    <property type="term" value="F:SNARE binding"/>
    <property type="evidence" value="ECO:0007669"/>
    <property type="project" value="TreeGrafter"/>
</dbReference>
<keyword evidence="3" id="KW-0813">Transport</keyword>
<evidence type="ECO:0000256" key="13">
    <source>
        <dbReference type="SAM" id="Phobius"/>
    </source>
</evidence>
<dbReference type="InterPro" id="IPR045242">
    <property type="entry name" value="Syntaxin"/>
</dbReference>
<feature type="transmembrane region" description="Helical" evidence="13">
    <location>
        <begin position="327"/>
        <end position="347"/>
    </location>
</feature>
<dbReference type="SUPFAM" id="SSF47661">
    <property type="entry name" value="t-snare proteins"/>
    <property type="match status" value="1"/>
</dbReference>
<dbReference type="InterPro" id="IPR021538">
    <property type="entry name" value="Syntaxin-5_N"/>
</dbReference>
<dbReference type="GO" id="GO:0006886">
    <property type="term" value="P:intracellular protein transport"/>
    <property type="evidence" value="ECO:0007669"/>
    <property type="project" value="InterPro"/>
</dbReference>
<gene>
    <name evidence="15" type="primary">STX5</name>
</gene>
<evidence type="ECO:0000313" key="15">
    <source>
        <dbReference type="Ensembl" id="ENSSBOP00000004664.1"/>
    </source>
</evidence>
<evidence type="ECO:0000256" key="1">
    <source>
        <dbReference type="ARBA" id="ARBA00004394"/>
    </source>
</evidence>
<accession>A0A2K6SBB2</accession>
<dbReference type="FunFam" id="1.20.58.70:FF:000005">
    <property type="entry name" value="syntaxin-5 isoform X1"/>
    <property type="match status" value="1"/>
</dbReference>
<evidence type="ECO:0000313" key="16">
    <source>
        <dbReference type="Proteomes" id="UP000233220"/>
    </source>
</evidence>
<evidence type="ECO:0000256" key="8">
    <source>
        <dbReference type="ARBA" id="ARBA00023136"/>
    </source>
</evidence>
<evidence type="ECO:0000259" key="14">
    <source>
        <dbReference type="PROSITE" id="PS50192"/>
    </source>
</evidence>
<dbReference type="OMA" id="EHNHNVV"/>
<keyword evidence="6" id="KW-0333">Golgi apparatus</keyword>
<dbReference type="SMART" id="SM00397">
    <property type="entry name" value="t_SNARE"/>
    <property type="match status" value="1"/>
</dbReference>
<evidence type="ECO:0000256" key="7">
    <source>
        <dbReference type="ARBA" id="ARBA00023054"/>
    </source>
</evidence>
<dbReference type="InterPro" id="IPR006012">
    <property type="entry name" value="Syntaxin/epimorphin_CS"/>
</dbReference>
<organism evidence="15 16">
    <name type="scientific">Saimiri boliviensis boliviensis</name>
    <name type="common">Bolivian squirrel monkey</name>
    <dbReference type="NCBI Taxonomy" id="39432"/>
    <lineage>
        <taxon>Eukaryota</taxon>
        <taxon>Metazoa</taxon>
        <taxon>Chordata</taxon>
        <taxon>Craniata</taxon>
        <taxon>Vertebrata</taxon>
        <taxon>Euteleostomi</taxon>
        <taxon>Mammalia</taxon>
        <taxon>Eutheria</taxon>
        <taxon>Euarchontoglires</taxon>
        <taxon>Primates</taxon>
        <taxon>Haplorrhini</taxon>
        <taxon>Platyrrhini</taxon>
        <taxon>Cebidae</taxon>
        <taxon>Saimiriinae</taxon>
        <taxon>Saimiri</taxon>
    </lineage>
</organism>
<dbReference type="GO" id="GO:0006888">
    <property type="term" value="P:endoplasmic reticulum to Golgi vesicle-mediated transport"/>
    <property type="evidence" value="ECO:0007669"/>
    <property type="project" value="TreeGrafter"/>
</dbReference>
<dbReference type="Proteomes" id="UP000233220">
    <property type="component" value="Unplaced"/>
</dbReference>
<reference evidence="15" key="2">
    <citation type="submission" date="2025-09" db="UniProtKB">
        <authorList>
            <consortium name="Ensembl"/>
        </authorList>
    </citation>
    <scope>IDENTIFICATION</scope>
</reference>
<evidence type="ECO:0000256" key="3">
    <source>
        <dbReference type="ARBA" id="ARBA00022448"/>
    </source>
</evidence>
<keyword evidence="4 13" id="KW-0812">Transmembrane</keyword>
<dbReference type="Ensembl" id="ENSSBOT00000021121.1">
    <property type="protein sequence ID" value="ENSSBOP00000004664.1"/>
    <property type="gene ID" value="ENSSBOG00000018874.1"/>
</dbReference>
<dbReference type="Pfam" id="PF11416">
    <property type="entry name" value="Syntaxin-5_N"/>
    <property type="match status" value="1"/>
</dbReference>
<protein>
    <recommendedName>
        <fullName evidence="12">Syntaxin-5</fullName>
    </recommendedName>
</protein>
<keyword evidence="16" id="KW-1185">Reference proteome</keyword>
<name>A0A2K6SBB2_SAIBB</name>
<comment type="function">
    <text evidence="10">Required for Golgi to endoplasmic reticulum retrogade transport, and for intra-Golgi transport.</text>
</comment>
<evidence type="ECO:0000256" key="12">
    <source>
        <dbReference type="ARBA" id="ARBA00072669"/>
    </source>
</evidence>
<dbReference type="GO" id="GO:0005484">
    <property type="term" value="F:SNAP receptor activity"/>
    <property type="evidence" value="ECO:0007669"/>
    <property type="project" value="InterPro"/>
</dbReference>
<evidence type="ECO:0000256" key="9">
    <source>
        <dbReference type="ARBA" id="ARBA00059412"/>
    </source>
</evidence>
<dbReference type="Pfam" id="PF05739">
    <property type="entry name" value="SNARE"/>
    <property type="match status" value="1"/>
</dbReference>
<keyword evidence="5 13" id="KW-1133">Transmembrane helix</keyword>
<evidence type="ECO:0000256" key="4">
    <source>
        <dbReference type="ARBA" id="ARBA00022692"/>
    </source>
</evidence>
<comment type="subcellular location">
    <subcellularLocation>
        <location evidence="11">Endoplasmic reticulum-Golgi intermediate compartment membrane</location>
        <topology evidence="11">Single-pass type IV membrane protein</topology>
    </subcellularLocation>
    <subcellularLocation>
        <location evidence="1">Golgi apparatus membrane</location>
    </subcellularLocation>
</comment>
<dbReference type="InterPro" id="IPR010989">
    <property type="entry name" value="SNARE"/>
</dbReference>
<evidence type="ECO:0000256" key="10">
    <source>
        <dbReference type="ARBA" id="ARBA00059891"/>
    </source>
</evidence>
<keyword evidence="7" id="KW-0175">Coiled coil</keyword>
<dbReference type="PANTHER" id="PTHR19957:SF3">
    <property type="entry name" value="SYNTAXIN-5"/>
    <property type="match status" value="1"/>
</dbReference>
<reference evidence="15" key="1">
    <citation type="submission" date="2025-08" db="UniProtKB">
        <authorList>
            <consortium name="Ensembl"/>
        </authorList>
    </citation>
    <scope>IDENTIFICATION</scope>
</reference>
<dbReference type="GeneTree" id="ENSGT01000000214440"/>
<evidence type="ECO:0000256" key="5">
    <source>
        <dbReference type="ARBA" id="ARBA00022989"/>
    </source>
</evidence>
<dbReference type="Gene3D" id="1.20.58.70">
    <property type="match status" value="1"/>
</dbReference>
<proteinExistence type="inferred from homology"/>
<comment type="similarity">
    <text evidence="2">Belongs to the syntaxin family.</text>
</comment>
<comment type="function">
    <text evidence="9">Mediates endoplasmic reticulum to Golgi transport. Together with p115/USO1 and GM130/GOLGA2, involved in vesicle tethering and fusion at the cis-Golgi membrane to maintain the stacked and inter-connected structure of the Golgi apparatus.</text>
</comment>
<dbReference type="GO" id="GO:0048278">
    <property type="term" value="P:vesicle docking"/>
    <property type="evidence" value="ECO:0007669"/>
    <property type="project" value="TreeGrafter"/>
</dbReference>
<dbReference type="GO" id="GO:0006906">
    <property type="term" value="P:vesicle fusion"/>
    <property type="evidence" value="ECO:0007669"/>
    <property type="project" value="TreeGrafter"/>
</dbReference>
<sequence>MIPRKRYGSKNTDQGVYLGLSKTQVLSPATAGSSSSDIAPVPPPVALVPPTPDTMSCRDRTQEFLSACKSLQSRQNGIQTNKPALRAVRQRTYVGKGVLLNTFAKLEKLTILAKRKSLFDDKAVEIEELTYIIKQDINSLNKQIAQLQDFVRAKGSQSGRHLQTHSNTIVVSLQSKLASMSNDFKSVLEVRTENLKQQRSRREQFSRAPVSALPLAPNHLGGAVVLGAESRASKDVTIDMMDSRTSQQLQLIDEQDSYIQSRADTMQNIESTIVELGSIFQQLAHMVKEQEETIQRIDENVLGAQLDVEAAHSEILKYFQSVTSNRWLMVKIFLILIVFFIIFVVFLA</sequence>
<dbReference type="AlphaFoldDB" id="A0A2K6SBB2"/>
<evidence type="ECO:0000256" key="11">
    <source>
        <dbReference type="ARBA" id="ARBA00060411"/>
    </source>
</evidence>
<evidence type="ECO:0000256" key="6">
    <source>
        <dbReference type="ARBA" id="ARBA00023034"/>
    </source>
</evidence>
<dbReference type="GO" id="GO:0033116">
    <property type="term" value="C:endoplasmic reticulum-Golgi intermediate compartment membrane"/>
    <property type="evidence" value="ECO:0007669"/>
    <property type="project" value="UniProtKB-SubCell"/>
</dbReference>